<dbReference type="PANTHER" id="PTHR43386">
    <property type="entry name" value="OLIGOPEPTIDE TRANSPORT SYSTEM PERMEASE PROTEIN APPC"/>
    <property type="match status" value="1"/>
</dbReference>
<dbReference type="CDD" id="cd06261">
    <property type="entry name" value="TM_PBP2"/>
    <property type="match status" value="1"/>
</dbReference>
<name>A0A077M5W2_9MICO</name>
<dbReference type="GO" id="GO:0005886">
    <property type="term" value="C:plasma membrane"/>
    <property type="evidence" value="ECO:0007669"/>
    <property type="project" value="UniProtKB-SubCell"/>
</dbReference>
<dbReference type="SUPFAM" id="SSF161098">
    <property type="entry name" value="MetI-like"/>
    <property type="match status" value="1"/>
</dbReference>
<proteinExistence type="inferred from homology"/>
<feature type="transmembrane region" description="Helical" evidence="7">
    <location>
        <begin position="262"/>
        <end position="279"/>
    </location>
</feature>
<gene>
    <name evidence="9" type="ORF">BN12_430025</name>
</gene>
<keyword evidence="10" id="KW-1185">Reference proteome</keyword>
<evidence type="ECO:0000313" key="9">
    <source>
        <dbReference type="EMBL" id="CCH79435.1"/>
    </source>
</evidence>
<feature type="transmembrane region" description="Helical" evidence="7">
    <location>
        <begin position="210"/>
        <end position="235"/>
    </location>
</feature>
<keyword evidence="3" id="KW-1003">Cell membrane</keyword>
<keyword evidence="6 7" id="KW-0472">Membrane</keyword>
<evidence type="ECO:0000256" key="7">
    <source>
        <dbReference type="RuleBase" id="RU363032"/>
    </source>
</evidence>
<sequence length="290" mass="30140">MTTLTAGEVEVTPPRRRTWGWTRGLGVSGWLSIGVLVLVLLLAVVGPLLASQDPNEGNLAQGFGAPSVEHWLGQDANGRDLLTRLVVGARTAVIGPLLVVVASTILGTVLALAAAWFGGWFDTAVARVVDAVFAFPGLLLAILATALFGAGLPAAVAALSIAYTPYMARIARSAALRERGMPYIAALRVQGIHGLSICVRHILPNIRTLVLANATISFGFALIDLAGLSFIGLGVQPPTADWGAMVGEGLAGILQRYPQESFYAGALIVATVAAANVLGDRLTTRSEGRS</sequence>
<feature type="transmembrane region" description="Helical" evidence="7">
    <location>
        <begin position="29"/>
        <end position="50"/>
    </location>
</feature>
<evidence type="ECO:0000313" key="10">
    <source>
        <dbReference type="Proteomes" id="UP000035721"/>
    </source>
</evidence>
<dbReference type="STRING" id="1194083.BN12_430025"/>
<organism evidence="9 10">
    <name type="scientific">Nostocoides japonicum T1-X7</name>
    <dbReference type="NCBI Taxonomy" id="1194083"/>
    <lineage>
        <taxon>Bacteria</taxon>
        <taxon>Bacillati</taxon>
        <taxon>Actinomycetota</taxon>
        <taxon>Actinomycetes</taxon>
        <taxon>Micrococcales</taxon>
        <taxon>Intrasporangiaceae</taxon>
        <taxon>Nostocoides</taxon>
    </lineage>
</organism>
<feature type="domain" description="ABC transmembrane type-1" evidence="8">
    <location>
        <begin position="93"/>
        <end position="279"/>
    </location>
</feature>
<protein>
    <submittedName>
        <fullName evidence="9">Binding-protein-dependent transport systems inner membrane component</fullName>
    </submittedName>
</protein>
<evidence type="ECO:0000256" key="4">
    <source>
        <dbReference type="ARBA" id="ARBA00022692"/>
    </source>
</evidence>
<evidence type="ECO:0000256" key="3">
    <source>
        <dbReference type="ARBA" id="ARBA00022475"/>
    </source>
</evidence>
<dbReference type="PANTHER" id="PTHR43386:SF25">
    <property type="entry name" value="PEPTIDE ABC TRANSPORTER PERMEASE PROTEIN"/>
    <property type="match status" value="1"/>
</dbReference>
<keyword evidence="5 7" id="KW-1133">Transmembrane helix</keyword>
<evidence type="ECO:0000259" key="8">
    <source>
        <dbReference type="PROSITE" id="PS50928"/>
    </source>
</evidence>
<reference evidence="9 10" key="1">
    <citation type="journal article" date="2013" name="ISME J.">
        <title>A metabolic model for members of the genus Tetrasphaera involved in enhanced biological phosphorus removal.</title>
        <authorList>
            <person name="Kristiansen R."/>
            <person name="Nguyen H.T.T."/>
            <person name="Saunders A.M."/>
            <person name="Nielsen J.L."/>
            <person name="Wimmer R."/>
            <person name="Le V.Q."/>
            <person name="McIlroy S.J."/>
            <person name="Petrovski S."/>
            <person name="Seviour R.J."/>
            <person name="Calteau A."/>
            <person name="Nielsen K.L."/>
            <person name="Nielsen P.H."/>
        </authorList>
    </citation>
    <scope>NUCLEOTIDE SEQUENCE [LARGE SCALE GENOMIC DNA]</scope>
    <source>
        <strain evidence="9 10">T1-X7</strain>
    </source>
</reference>
<feature type="transmembrane region" description="Helical" evidence="7">
    <location>
        <begin position="138"/>
        <end position="163"/>
    </location>
</feature>
<dbReference type="Proteomes" id="UP000035721">
    <property type="component" value="Unassembled WGS sequence"/>
</dbReference>
<evidence type="ECO:0000256" key="5">
    <source>
        <dbReference type="ARBA" id="ARBA00022989"/>
    </source>
</evidence>
<dbReference type="RefSeq" id="WP_053079977.1">
    <property type="nucleotide sequence ID" value="NZ_HF570958.1"/>
</dbReference>
<dbReference type="Gene3D" id="1.10.3720.10">
    <property type="entry name" value="MetI-like"/>
    <property type="match status" value="1"/>
</dbReference>
<dbReference type="AlphaFoldDB" id="A0A077M5W2"/>
<comment type="caution">
    <text evidence="9">The sequence shown here is derived from an EMBL/GenBank/DDBJ whole genome shotgun (WGS) entry which is preliminary data.</text>
</comment>
<evidence type="ECO:0000256" key="2">
    <source>
        <dbReference type="ARBA" id="ARBA00022448"/>
    </source>
</evidence>
<dbReference type="InterPro" id="IPR035906">
    <property type="entry name" value="MetI-like_sf"/>
</dbReference>
<evidence type="ECO:0000256" key="1">
    <source>
        <dbReference type="ARBA" id="ARBA00004651"/>
    </source>
</evidence>
<comment type="subcellular location">
    <subcellularLocation>
        <location evidence="1 7">Cell membrane</location>
        <topology evidence="1 7">Multi-pass membrane protein</topology>
    </subcellularLocation>
</comment>
<keyword evidence="2 7" id="KW-0813">Transport</keyword>
<feature type="transmembrane region" description="Helical" evidence="7">
    <location>
        <begin position="93"/>
        <end position="118"/>
    </location>
</feature>
<dbReference type="Pfam" id="PF00528">
    <property type="entry name" value="BPD_transp_1"/>
    <property type="match status" value="1"/>
</dbReference>
<comment type="similarity">
    <text evidence="7">Belongs to the binding-protein-dependent transport system permease family.</text>
</comment>
<accession>A0A077M5W2</accession>
<dbReference type="EMBL" id="CAJB01000368">
    <property type="protein sequence ID" value="CCH79435.1"/>
    <property type="molecule type" value="Genomic_DNA"/>
</dbReference>
<dbReference type="InterPro" id="IPR050366">
    <property type="entry name" value="BP-dependent_transpt_permease"/>
</dbReference>
<evidence type="ECO:0000256" key="6">
    <source>
        <dbReference type="ARBA" id="ARBA00023136"/>
    </source>
</evidence>
<keyword evidence="4 7" id="KW-0812">Transmembrane</keyword>
<dbReference type="PROSITE" id="PS50928">
    <property type="entry name" value="ABC_TM1"/>
    <property type="match status" value="1"/>
</dbReference>
<dbReference type="OrthoDB" id="6637947at2"/>
<dbReference type="InterPro" id="IPR000515">
    <property type="entry name" value="MetI-like"/>
</dbReference>
<dbReference type="GO" id="GO:0055085">
    <property type="term" value="P:transmembrane transport"/>
    <property type="evidence" value="ECO:0007669"/>
    <property type="project" value="InterPro"/>
</dbReference>